<feature type="compositionally biased region" description="Basic residues" evidence="1">
    <location>
        <begin position="519"/>
        <end position="532"/>
    </location>
</feature>
<dbReference type="OrthoDB" id="4356615at2759"/>
<dbReference type="PRINTS" id="PR01217">
    <property type="entry name" value="PRICHEXTENSN"/>
</dbReference>
<name>A0A0N0NK43_9EURO</name>
<dbReference type="VEuPathDB" id="FungiDB:AB675_10370"/>
<comment type="caution">
    <text evidence="2">The sequence shown here is derived from an EMBL/GenBank/DDBJ whole genome shotgun (WGS) entry which is preliminary data.</text>
</comment>
<feature type="compositionally biased region" description="Pro residues" evidence="1">
    <location>
        <begin position="424"/>
        <end position="434"/>
    </location>
</feature>
<feature type="compositionally biased region" description="Polar residues" evidence="1">
    <location>
        <begin position="223"/>
        <end position="244"/>
    </location>
</feature>
<dbReference type="RefSeq" id="XP_017997352.1">
    <property type="nucleotide sequence ID" value="XM_018139137.1"/>
</dbReference>
<feature type="region of interest" description="Disordered" evidence="1">
    <location>
        <begin position="1"/>
        <end position="532"/>
    </location>
</feature>
<dbReference type="AlphaFoldDB" id="A0A0N0NK43"/>
<dbReference type="GeneID" id="28731017"/>
<proteinExistence type="predicted"/>
<organism evidence="2 3">
    <name type="scientific">Cyphellophora attinorum</name>
    <dbReference type="NCBI Taxonomy" id="1664694"/>
    <lineage>
        <taxon>Eukaryota</taxon>
        <taxon>Fungi</taxon>
        <taxon>Dikarya</taxon>
        <taxon>Ascomycota</taxon>
        <taxon>Pezizomycotina</taxon>
        <taxon>Eurotiomycetes</taxon>
        <taxon>Chaetothyriomycetidae</taxon>
        <taxon>Chaetothyriales</taxon>
        <taxon>Cyphellophoraceae</taxon>
        <taxon>Cyphellophora</taxon>
    </lineage>
</organism>
<protein>
    <submittedName>
        <fullName evidence="2">Uncharacterized protein</fullName>
    </submittedName>
</protein>
<sequence length="532" mass="57143">MSDEEDTADPTRKASRRDKFKERLARTKTKLSKKDKDAGTTVDDFLATGRTSVSTGRPSVSDSLSLTSDRPPTNQSHYHDAPENQHSTDFIPPPQQSPRRIVVPKIDVSTSQRYPGAQPLQADTEQTESSLLKPHYQTRSQSSSSLSKGRGRARGLSVQFVDRPPVVIGEGGDEAEAPPIEVGKAKVRARSASPFRNNGPPPAGSKMWNKSPLQQIPRPGQWAHTQQPLQLPPNTSSPPESTQRPGIHRVPTGMIGNSPSPMLEGRQAIDREFDMSLGLSPATTISPSTTNASPVEPPVLHAPTPIRPPVAVPNVREAPILHELKSQHGTKSLRNKFDKGEGHVLRQTSSGSGTQASPNSGASEESFAPPPGPPPARRPPPDEEFAPPVGPPPPRSHPTTGYQQPPPPPDPGPGSNYYSGKLPSHPPPPPPPQAPNGMQIVQKPPPPRAAPDGNFAPPPHPPPAPRQAPDDDYVGWVPDSAHPDTHASTAGSDFPGIDGSGKLAPLPHLDEDDDAKPEKSKRRWFKRERRGS</sequence>
<evidence type="ECO:0000313" key="3">
    <source>
        <dbReference type="Proteomes" id="UP000038010"/>
    </source>
</evidence>
<feature type="compositionally biased region" description="Polar residues" evidence="1">
    <location>
        <begin position="121"/>
        <end position="130"/>
    </location>
</feature>
<feature type="compositionally biased region" description="Pro residues" evidence="1">
    <location>
        <begin position="456"/>
        <end position="466"/>
    </location>
</feature>
<feature type="compositionally biased region" description="Basic and acidic residues" evidence="1">
    <location>
        <begin position="335"/>
        <end position="344"/>
    </location>
</feature>
<evidence type="ECO:0000313" key="2">
    <source>
        <dbReference type="EMBL" id="KPI37389.1"/>
    </source>
</evidence>
<reference evidence="2 3" key="1">
    <citation type="submission" date="2015-06" db="EMBL/GenBank/DDBJ databases">
        <title>Draft genome of the ant-associated black yeast Phialophora attae CBS 131958.</title>
        <authorList>
            <person name="Moreno L.F."/>
            <person name="Stielow B.J."/>
            <person name="de Hoog S."/>
            <person name="Vicente V.A."/>
            <person name="Weiss V.A."/>
            <person name="de Vries M."/>
            <person name="Cruz L.M."/>
            <person name="Souza E.M."/>
        </authorList>
    </citation>
    <scope>NUCLEOTIDE SEQUENCE [LARGE SCALE GENOMIC DNA]</scope>
    <source>
        <strain evidence="2 3">CBS 131958</strain>
    </source>
</reference>
<feature type="compositionally biased region" description="Polar residues" evidence="1">
    <location>
        <begin position="281"/>
        <end position="293"/>
    </location>
</feature>
<keyword evidence="3" id="KW-1185">Reference proteome</keyword>
<feature type="compositionally biased region" description="Polar residues" evidence="1">
    <location>
        <begin position="49"/>
        <end position="76"/>
    </location>
</feature>
<feature type="compositionally biased region" description="Basic and acidic residues" evidence="1">
    <location>
        <begin position="9"/>
        <end position="25"/>
    </location>
</feature>
<feature type="compositionally biased region" description="Polar residues" evidence="1">
    <location>
        <begin position="346"/>
        <end position="361"/>
    </location>
</feature>
<feature type="compositionally biased region" description="Pro residues" evidence="1">
    <location>
        <begin position="368"/>
        <end position="378"/>
    </location>
</feature>
<feature type="compositionally biased region" description="Low complexity" evidence="1">
    <location>
        <begin position="139"/>
        <end position="148"/>
    </location>
</feature>
<gene>
    <name evidence="2" type="ORF">AB675_10370</name>
</gene>
<evidence type="ECO:0000256" key="1">
    <source>
        <dbReference type="SAM" id="MobiDB-lite"/>
    </source>
</evidence>
<dbReference type="EMBL" id="LFJN01000024">
    <property type="protein sequence ID" value="KPI37389.1"/>
    <property type="molecule type" value="Genomic_DNA"/>
</dbReference>
<dbReference type="STRING" id="1664694.A0A0N0NK43"/>
<accession>A0A0N0NK43</accession>
<dbReference type="Proteomes" id="UP000038010">
    <property type="component" value="Unassembled WGS sequence"/>
</dbReference>